<feature type="region of interest" description="Disordered" evidence="1">
    <location>
        <begin position="1"/>
        <end position="66"/>
    </location>
</feature>
<dbReference type="EMBL" id="OZ075133">
    <property type="protein sequence ID" value="CAL4989369.1"/>
    <property type="molecule type" value="Genomic_DNA"/>
</dbReference>
<protein>
    <recommendedName>
        <fullName evidence="4">BZIP domain-containing protein</fullName>
    </recommendedName>
</protein>
<gene>
    <name evidence="2" type="ORF">URODEC1_LOCUS59687</name>
</gene>
<evidence type="ECO:0008006" key="4">
    <source>
        <dbReference type="Google" id="ProtNLM"/>
    </source>
</evidence>
<feature type="compositionally biased region" description="Polar residues" evidence="1">
    <location>
        <begin position="166"/>
        <end position="186"/>
    </location>
</feature>
<feature type="compositionally biased region" description="Polar residues" evidence="1">
    <location>
        <begin position="15"/>
        <end position="41"/>
    </location>
</feature>
<keyword evidence="3" id="KW-1185">Reference proteome</keyword>
<reference evidence="2" key="1">
    <citation type="submission" date="2024-10" db="EMBL/GenBank/DDBJ databases">
        <authorList>
            <person name="Ryan C."/>
        </authorList>
    </citation>
    <scope>NUCLEOTIDE SEQUENCE [LARGE SCALE GENOMIC DNA]</scope>
</reference>
<dbReference type="Proteomes" id="UP001497457">
    <property type="component" value="Chromosome 23rd"/>
</dbReference>
<feature type="compositionally biased region" description="Basic and acidic residues" evidence="1">
    <location>
        <begin position="1"/>
        <end position="12"/>
    </location>
</feature>
<proteinExistence type="predicted"/>
<accession>A0ABC9B1E9</accession>
<evidence type="ECO:0000313" key="3">
    <source>
        <dbReference type="Proteomes" id="UP001497457"/>
    </source>
</evidence>
<name>A0ABC9B1E9_9POAL</name>
<organism evidence="2 3">
    <name type="scientific">Urochloa decumbens</name>
    <dbReference type="NCBI Taxonomy" id="240449"/>
    <lineage>
        <taxon>Eukaryota</taxon>
        <taxon>Viridiplantae</taxon>
        <taxon>Streptophyta</taxon>
        <taxon>Embryophyta</taxon>
        <taxon>Tracheophyta</taxon>
        <taxon>Spermatophyta</taxon>
        <taxon>Magnoliopsida</taxon>
        <taxon>Liliopsida</taxon>
        <taxon>Poales</taxon>
        <taxon>Poaceae</taxon>
        <taxon>PACMAD clade</taxon>
        <taxon>Panicoideae</taxon>
        <taxon>Panicodae</taxon>
        <taxon>Paniceae</taxon>
        <taxon>Melinidinae</taxon>
        <taxon>Urochloa</taxon>
    </lineage>
</organism>
<evidence type="ECO:0000256" key="1">
    <source>
        <dbReference type="SAM" id="MobiDB-lite"/>
    </source>
</evidence>
<feature type="region of interest" description="Disordered" evidence="1">
    <location>
        <begin position="145"/>
        <end position="186"/>
    </location>
</feature>
<evidence type="ECO:0000313" key="2">
    <source>
        <dbReference type="EMBL" id="CAL4989369.1"/>
    </source>
</evidence>
<sequence length="186" mass="21735">MMASLKQHEDHAPLTNLSRTTGTNGDNATNVSGFMTSSDQPLLTDPKERKRQRERNRYAQMSHQRKDELLKKRREAHQQKKVIANLIDVKHYGQMGLEQYVQEKLQCTSEQIVARHANARARYANLKPEQRQAIRDRQRLLYAKMTSEKKEAKRNREKAWCEMRHNTPSKNSIAMKNPLYNSSDSD</sequence>
<dbReference type="AlphaFoldDB" id="A0ABC9B1E9"/>